<dbReference type="PANTHER" id="PTHR44442:SF1">
    <property type="entry name" value="3-KETO-STEROID REDUCTASE_17-BETA-HYDROXYSTEROID DEHYDROGENASE 7"/>
    <property type="match status" value="1"/>
</dbReference>
<dbReference type="InterPro" id="IPR036291">
    <property type="entry name" value="NAD(P)-bd_dom_sf"/>
</dbReference>
<dbReference type="OrthoDB" id="9989144at2759"/>
<evidence type="ECO:0000313" key="1">
    <source>
        <dbReference type="EMBL" id="KAJ1908097.1"/>
    </source>
</evidence>
<gene>
    <name evidence="1" type="primary">ERG27_2</name>
    <name evidence="1" type="ORF">IWQ60_011741</name>
</gene>
<dbReference type="SUPFAM" id="SSF51735">
    <property type="entry name" value="NAD(P)-binding Rossmann-fold domains"/>
    <property type="match status" value="1"/>
</dbReference>
<keyword evidence="1" id="KW-0560">Oxidoreductase</keyword>
<dbReference type="Pfam" id="PF00106">
    <property type="entry name" value="adh_short"/>
    <property type="match status" value="1"/>
</dbReference>
<dbReference type="EMBL" id="JANBPT010001413">
    <property type="protein sequence ID" value="KAJ1908097.1"/>
    <property type="molecule type" value="Genomic_DNA"/>
</dbReference>
<sequence length="364" mass="39661">MARKVAVITGGNSGIGYGIAQRLLDDPPYPHLTIVLACRNLQRADEARASLLAAHAAELLERDDDQATTKPDVDVQVLQLDTSRPASVLAAARDIRRRFATLDYLFCNAGILPASSIAYLRAAYYLFSAPHYFITSSVALNQVRGQLTPEGLGLVFSTNAFGHYLLIRTLEPYLFNRPADHGGEGDGTRIIWTSSNTSAHIGSMGAFRPDDYQHIEGPNPYESSKMIGDTVSTCLNQRYADKPVRSFITEPGTVASNIYAEIGNWLLSLIIVLVNYAFRLAGVAEMTITPYNGGLAPYYVAVESETELDPGTRYLSRCTRWGTPYVAELPVAADDDIGPGIMRQLDALVTKFSATESGKEEVAT</sequence>
<keyword evidence="2" id="KW-1185">Reference proteome</keyword>
<proteinExistence type="predicted"/>
<dbReference type="Gene3D" id="3.40.50.720">
    <property type="entry name" value="NAD(P)-binding Rossmann-like Domain"/>
    <property type="match status" value="1"/>
</dbReference>
<dbReference type="PANTHER" id="PTHR44442">
    <property type="entry name" value="3-KETO-STEROID REDUCTASE"/>
    <property type="match status" value="1"/>
</dbReference>
<dbReference type="InterPro" id="IPR002347">
    <property type="entry name" value="SDR_fam"/>
</dbReference>
<organism evidence="1 2">
    <name type="scientific">Tieghemiomyces parasiticus</name>
    <dbReference type="NCBI Taxonomy" id="78921"/>
    <lineage>
        <taxon>Eukaryota</taxon>
        <taxon>Fungi</taxon>
        <taxon>Fungi incertae sedis</taxon>
        <taxon>Zoopagomycota</taxon>
        <taxon>Kickxellomycotina</taxon>
        <taxon>Dimargaritomycetes</taxon>
        <taxon>Dimargaritales</taxon>
        <taxon>Dimargaritaceae</taxon>
        <taxon>Tieghemiomyces</taxon>
    </lineage>
</organism>
<evidence type="ECO:0000313" key="2">
    <source>
        <dbReference type="Proteomes" id="UP001150569"/>
    </source>
</evidence>
<dbReference type="EC" id="1.1.1.270" evidence="1"/>
<name>A0A9W7ZNE2_9FUNG</name>
<dbReference type="AlphaFoldDB" id="A0A9W7ZNE2"/>
<dbReference type="InterPro" id="IPR052834">
    <property type="entry name" value="3KSR/17beta-HSD"/>
</dbReference>
<accession>A0A9W7ZNE2</accession>
<dbReference type="GO" id="GO:0016125">
    <property type="term" value="P:sterol metabolic process"/>
    <property type="evidence" value="ECO:0007669"/>
    <property type="project" value="TreeGrafter"/>
</dbReference>
<comment type="caution">
    <text evidence="1">The sequence shown here is derived from an EMBL/GenBank/DDBJ whole genome shotgun (WGS) entry which is preliminary data.</text>
</comment>
<protein>
    <submittedName>
        <fullName evidence="1">3-keto-steroid reductase</fullName>
        <ecNumber evidence="1">1.1.1.270</ecNumber>
    </submittedName>
</protein>
<dbReference type="GO" id="GO:0000253">
    <property type="term" value="F:3-beta-hydroxysteroid 3-dehydrogenase (NADP+) activity"/>
    <property type="evidence" value="ECO:0007669"/>
    <property type="project" value="UniProtKB-EC"/>
</dbReference>
<reference evidence="1" key="1">
    <citation type="submission" date="2022-07" db="EMBL/GenBank/DDBJ databases">
        <title>Phylogenomic reconstructions and comparative analyses of Kickxellomycotina fungi.</title>
        <authorList>
            <person name="Reynolds N.K."/>
            <person name="Stajich J.E."/>
            <person name="Barry K."/>
            <person name="Grigoriev I.V."/>
            <person name="Crous P."/>
            <person name="Smith M.E."/>
        </authorList>
    </citation>
    <scope>NUCLEOTIDE SEQUENCE</scope>
    <source>
        <strain evidence="1">RSA 861</strain>
    </source>
</reference>
<dbReference type="GO" id="GO:0005789">
    <property type="term" value="C:endoplasmic reticulum membrane"/>
    <property type="evidence" value="ECO:0007669"/>
    <property type="project" value="TreeGrafter"/>
</dbReference>
<dbReference type="Proteomes" id="UP001150569">
    <property type="component" value="Unassembled WGS sequence"/>
</dbReference>